<dbReference type="NCBIfam" id="NF001843">
    <property type="entry name" value="PRK00567.1-4"/>
    <property type="match status" value="1"/>
</dbReference>
<evidence type="ECO:0000256" key="4">
    <source>
        <dbReference type="ARBA" id="ARBA00022692"/>
    </source>
</evidence>
<evidence type="ECO:0000256" key="3">
    <source>
        <dbReference type="ARBA" id="ARBA00022475"/>
    </source>
</evidence>
<dbReference type="STRING" id="1114924.SAMN05216258_101498"/>
<dbReference type="NCBIfam" id="TIGR00220">
    <property type="entry name" value="mscL"/>
    <property type="match status" value="1"/>
</dbReference>
<comment type="subunit">
    <text evidence="9">Homopentamer.</text>
</comment>
<evidence type="ECO:0000256" key="7">
    <source>
        <dbReference type="ARBA" id="ARBA00023136"/>
    </source>
</evidence>
<dbReference type="GO" id="GO:0008381">
    <property type="term" value="F:mechanosensitive monoatomic ion channel activity"/>
    <property type="evidence" value="ECO:0007669"/>
    <property type="project" value="UniProtKB-UniRule"/>
</dbReference>
<dbReference type="PANTHER" id="PTHR30266:SF2">
    <property type="entry name" value="LARGE-CONDUCTANCE MECHANOSENSITIVE CHANNEL"/>
    <property type="match status" value="1"/>
</dbReference>
<dbReference type="InterPro" id="IPR037673">
    <property type="entry name" value="MSC/AndL"/>
</dbReference>
<comment type="function">
    <text evidence="9">Channel that opens in response to stretch forces in the membrane lipid bilayer. May participate in the regulation of osmotic pressure changes within the cell.</text>
</comment>
<organism evidence="10 11">
    <name type="scientific">Albimonas pacifica</name>
    <dbReference type="NCBI Taxonomy" id="1114924"/>
    <lineage>
        <taxon>Bacteria</taxon>
        <taxon>Pseudomonadati</taxon>
        <taxon>Pseudomonadota</taxon>
        <taxon>Alphaproteobacteria</taxon>
        <taxon>Rhodobacterales</taxon>
        <taxon>Paracoccaceae</taxon>
        <taxon>Albimonas</taxon>
    </lineage>
</organism>
<dbReference type="InterPro" id="IPR036019">
    <property type="entry name" value="MscL_channel"/>
</dbReference>
<keyword evidence="2 9" id="KW-0813">Transport</keyword>
<evidence type="ECO:0000256" key="2">
    <source>
        <dbReference type="ARBA" id="ARBA00022448"/>
    </source>
</evidence>
<dbReference type="NCBIfam" id="NF010557">
    <property type="entry name" value="PRK13952.1"/>
    <property type="match status" value="1"/>
</dbReference>
<gene>
    <name evidence="9" type="primary">mscL</name>
    <name evidence="10" type="ORF">SAMN05216258_101498</name>
</gene>
<evidence type="ECO:0000256" key="6">
    <source>
        <dbReference type="ARBA" id="ARBA00023065"/>
    </source>
</evidence>
<dbReference type="HAMAP" id="MF_00115">
    <property type="entry name" value="MscL"/>
    <property type="match status" value="1"/>
</dbReference>
<dbReference type="SUPFAM" id="SSF81330">
    <property type="entry name" value="Gated mechanosensitive channel"/>
    <property type="match status" value="1"/>
</dbReference>
<dbReference type="Proteomes" id="UP000199377">
    <property type="component" value="Unassembled WGS sequence"/>
</dbReference>
<dbReference type="PRINTS" id="PR01264">
    <property type="entry name" value="MECHCHANNEL"/>
</dbReference>
<keyword evidence="11" id="KW-1185">Reference proteome</keyword>
<dbReference type="AlphaFoldDB" id="A0A1I3C1C7"/>
<proteinExistence type="inferred from homology"/>
<keyword evidence="3 9" id="KW-1003">Cell membrane</keyword>
<feature type="transmembrane region" description="Helical" evidence="9">
    <location>
        <begin position="12"/>
        <end position="31"/>
    </location>
</feature>
<evidence type="ECO:0000256" key="9">
    <source>
        <dbReference type="HAMAP-Rule" id="MF_00115"/>
    </source>
</evidence>
<comment type="subcellular location">
    <subcellularLocation>
        <location evidence="9">Cell inner membrane</location>
        <topology evidence="9">Multi-pass membrane protein</topology>
    </subcellularLocation>
    <subcellularLocation>
        <location evidence="1">Membrane</location>
        <topology evidence="1">Multi-pass membrane protein</topology>
    </subcellularLocation>
</comment>
<keyword evidence="9" id="KW-0997">Cell inner membrane</keyword>
<keyword evidence="6 9" id="KW-0406">Ion transport</keyword>
<dbReference type="RefSeq" id="WP_092857465.1">
    <property type="nucleotide sequence ID" value="NZ_FOQH01000001.1"/>
</dbReference>
<evidence type="ECO:0000256" key="5">
    <source>
        <dbReference type="ARBA" id="ARBA00022989"/>
    </source>
</evidence>
<dbReference type="Pfam" id="PF01741">
    <property type="entry name" value="MscL"/>
    <property type="match status" value="1"/>
</dbReference>
<sequence length="147" mass="15808">MLKEFKAFAVKGNVVDMGVGIVIGAAFTTIVKSFVDDIVNPILGLFTGGIDFSGLYVNLSGQEVASAVEAKEQGLAVITYGVFINACISFLIVAWVLFFVVRAVNRLKRELEPPTEDATPPGEPEPPADVKLLSEIRDLLRDRPVSG</sequence>
<protein>
    <recommendedName>
        <fullName evidence="9">Large-conductance mechanosensitive channel</fullName>
    </recommendedName>
</protein>
<keyword evidence="5 9" id="KW-1133">Transmembrane helix</keyword>
<dbReference type="PANTHER" id="PTHR30266">
    <property type="entry name" value="MECHANOSENSITIVE CHANNEL MSCL"/>
    <property type="match status" value="1"/>
</dbReference>
<reference evidence="10 11" key="1">
    <citation type="submission" date="2016-10" db="EMBL/GenBank/DDBJ databases">
        <authorList>
            <person name="de Groot N.N."/>
        </authorList>
    </citation>
    <scope>NUCLEOTIDE SEQUENCE [LARGE SCALE GENOMIC DNA]</scope>
    <source>
        <strain evidence="10 11">CGMCC 1.11030</strain>
    </source>
</reference>
<dbReference type="Gene3D" id="1.10.1200.120">
    <property type="entry name" value="Large-conductance mechanosensitive channel, MscL, domain 1"/>
    <property type="match status" value="1"/>
</dbReference>
<evidence type="ECO:0000313" key="11">
    <source>
        <dbReference type="Proteomes" id="UP000199377"/>
    </source>
</evidence>
<name>A0A1I3C1C7_9RHOB</name>
<keyword evidence="8 9" id="KW-0407">Ion channel</keyword>
<keyword evidence="7 9" id="KW-0472">Membrane</keyword>
<evidence type="ECO:0000256" key="1">
    <source>
        <dbReference type="ARBA" id="ARBA00004141"/>
    </source>
</evidence>
<comment type="similarity">
    <text evidence="9">Belongs to the MscL family.</text>
</comment>
<evidence type="ECO:0000313" key="10">
    <source>
        <dbReference type="EMBL" id="SFH68344.1"/>
    </source>
</evidence>
<keyword evidence="4 9" id="KW-0812">Transmembrane</keyword>
<accession>A0A1I3C1C7</accession>
<evidence type="ECO:0000256" key="8">
    <source>
        <dbReference type="ARBA" id="ARBA00023303"/>
    </source>
</evidence>
<dbReference type="EMBL" id="FOQH01000001">
    <property type="protein sequence ID" value="SFH68344.1"/>
    <property type="molecule type" value="Genomic_DNA"/>
</dbReference>
<feature type="transmembrane region" description="Helical" evidence="9">
    <location>
        <begin position="77"/>
        <end position="101"/>
    </location>
</feature>
<dbReference type="InterPro" id="IPR001185">
    <property type="entry name" value="MS_channel"/>
</dbReference>
<dbReference type="GO" id="GO:0005886">
    <property type="term" value="C:plasma membrane"/>
    <property type="evidence" value="ECO:0007669"/>
    <property type="project" value="UniProtKB-SubCell"/>
</dbReference>
<dbReference type="OrthoDB" id="9810350at2"/>